<evidence type="ECO:0000313" key="2">
    <source>
        <dbReference type="EMBL" id="OWZ16373.1"/>
    </source>
</evidence>
<organism evidence="2 3">
    <name type="scientific">Phytophthora megakarya</name>
    <dbReference type="NCBI Taxonomy" id="4795"/>
    <lineage>
        <taxon>Eukaryota</taxon>
        <taxon>Sar</taxon>
        <taxon>Stramenopiles</taxon>
        <taxon>Oomycota</taxon>
        <taxon>Peronosporomycetes</taxon>
        <taxon>Peronosporales</taxon>
        <taxon>Peronosporaceae</taxon>
        <taxon>Phytophthora</taxon>
    </lineage>
</organism>
<dbReference type="AlphaFoldDB" id="A0A225WF71"/>
<gene>
    <name evidence="2" type="ORF">PHMEG_0009843</name>
</gene>
<comment type="caution">
    <text evidence="2">The sequence shown here is derived from an EMBL/GenBank/DDBJ whole genome shotgun (WGS) entry which is preliminary data.</text>
</comment>
<accession>A0A225WF71</accession>
<evidence type="ECO:0000313" key="3">
    <source>
        <dbReference type="Proteomes" id="UP000198211"/>
    </source>
</evidence>
<proteinExistence type="predicted"/>
<dbReference type="Proteomes" id="UP000198211">
    <property type="component" value="Unassembled WGS sequence"/>
</dbReference>
<protein>
    <submittedName>
        <fullName evidence="2">Uncharacterized protein</fullName>
    </submittedName>
</protein>
<sequence length="577" mass="64262">MPLTNAQLRAEIDRLNQAMVDRSKVPNSLPKFTGKRGKDVREWLFQIENACRINVRRREHKAARDRRVGDGAACLGMVPTLVVDDMKRGAHHVLQHFESSNYQAALREKLLQLKQTADIETHNGEYSAFVFRVDGMSDLYQYEVTHFVVEARVRQGLSDKKENSSGKDSTQGGHSKPFRGKGRFKDKAINTKAKSGETRTCFHCKKPVNEGRAVVKSVTRSLKVDNISINVLCGNPLVYKSSPLFTIHGEISAGVKHISSSSMLVDTGATTIYAWGEKNKLTTTRFQEKKHLCETWRQLDCRGRVEANSSDYQAIPDEFDCILGVPFFEDIQPLSGQTGRRIEGTKRPVRAERTSETIGPIEGGGLAIASGSRRFAGAKGLSAKIPDFCRGVTLETNVKPVVKVARETVQSGTPRVACEQQEREPSDRGSAKGSVKLSSSDKGAAESCAGARSNAVEKIFTMGVVDAAGVVTKLITQKKLRKFLQIKTKYQDKPDFVLTIKRVPYVLHRCDQPDNVGSAKAQRYLDTDWETFRANPAYDLLKEYKDTAFRPELPEGLPEKSEIDHRIAVRDPNLAMY</sequence>
<feature type="compositionally biased region" description="Basic and acidic residues" evidence="1">
    <location>
        <begin position="420"/>
        <end position="430"/>
    </location>
</feature>
<keyword evidence="3" id="KW-1185">Reference proteome</keyword>
<dbReference type="EMBL" id="NBNE01000944">
    <property type="protein sequence ID" value="OWZ16373.1"/>
    <property type="molecule type" value="Genomic_DNA"/>
</dbReference>
<name>A0A225WF71_9STRA</name>
<feature type="region of interest" description="Disordered" evidence="1">
    <location>
        <begin position="412"/>
        <end position="439"/>
    </location>
</feature>
<reference evidence="3" key="1">
    <citation type="submission" date="2017-03" db="EMBL/GenBank/DDBJ databases">
        <title>Phytopthora megakarya and P. palmivora, two closely related causual agents of cacao black pod achieved similar genome size and gene model numbers by different mechanisms.</title>
        <authorList>
            <person name="Ali S."/>
            <person name="Shao J."/>
            <person name="Larry D.J."/>
            <person name="Kronmiller B."/>
            <person name="Shen D."/>
            <person name="Strem M.D."/>
            <person name="Melnick R.L."/>
            <person name="Guiltinan M.J."/>
            <person name="Tyler B.M."/>
            <person name="Meinhardt L.W."/>
            <person name="Bailey B.A."/>
        </authorList>
    </citation>
    <scope>NUCLEOTIDE SEQUENCE [LARGE SCALE GENOMIC DNA]</scope>
    <source>
        <strain evidence="3">zdho120</strain>
    </source>
</reference>
<feature type="region of interest" description="Disordered" evidence="1">
    <location>
        <begin position="158"/>
        <end position="189"/>
    </location>
</feature>
<evidence type="ECO:0000256" key="1">
    <source>
        <dbReference type="SAM" id="MobiDB-lite"/>
    </source>
</evidence>